<feature type="domain" description="HPr" evidence="6">
    <location>
        <begin position="1"/>
        <end position="87"/>
    </location>
</feature>
<evidence type="ECO:0000256" key="1">
    <source>
        <dbReference type="ARBA" id="ARBA00003681"/>
    </source>
</evidence>
<dbReference type="NCBIfam" id="TIGR01003">
    <property type="entry name" value="PTS_HPr_family"/>
    <property type="match status" value="1"/>
</dbReference>
<dbReference type="GO" id="GO:0009401">
    <property type="term" value="P:phosphoenolpyruvate-dependent sugar phosphotransferase system"/>
    <property type="evidence" value="ECO:0007669"/>
    <property type="project" value="UniProtKB-KW"/>
</dbReference>
<dbReference type="PANTHER" id="PTHR33705">
    <property type="entry name" value="PHOSPHOCARRIER PROTEIN HPR"/>
    <property type="match status" value="1"/>
</dbReference>
<evidence type="ECO:0000313" key="7">
    <source>
        <dbReference type="EMBL" id="XBX75331.1"/>
    </source>
</evidence>
<evidence type="ECO:0000259" key="6">
    <source>
        <dbReference type="PROSITE" id="PS51350"/>
    </source>
</evidence>
<dbReference type="AlphaFoldDB" id="A0AAU7VN72"/>
<dbReference type="Gene3D" id="3.30.1340.10">
    <property type="entry name" value="HPr-like"/>
    <property type="match status" value="1"/>
</dbReference>
<evidence type="ECO:0000256" key="4">
    <source>
        <dbReference type="ARBA" id="ARBA00022490"/>
    </source>
</evidence>
<comment type="function">
    <text evidence="1">General (non sugar-specific) component of the phosphoenolpyruvate-dependent sugar phosphotransferase system (sugar PTS). This major carbohydrate active-transport system catalyzes the phosphorylation of incoming sugar substrates concomitantly with their translocation across the cell membrane. The phosphoryl group from phosphoenolpyruvate (PEP) is transferred to the phosphoryl carrier protein HPr by enzyme I. Phospho-HPr then transfers it to the PTS EIIA domain.</text>
</comment>
<dbReference type="PRINTS" id="PR00107">
    <property type="entry name" value="PHOSPHOCPHPR"/>
</dbReference>
<dbReference type="PANTHER" id="PTHR33705:SF2">
    <property type="entry name" value="PHOSPHOCARRIER PROTEIN NPR"/>
    <property type="match status" value="1"/>
</dbReference>
<organism evidence="7">
    <name type="scientific">Proteinivorax tanatarense</name>
    <dbReference type="NCBI Taxonomy" id="1260629"/>
    <lineage>
        <taxon>Bacteria</taxon>
        <taxon>Bacillati</taxon>
        <taxon>Bacillota</taxon>
        <taxon>Clostridia</taxon>
        <taxon>Eubacteriales</taxon>
        <taxon>Proteinivoracaceae</taxon>
        <taxon>Proteinivorax</taxon>
    </lineage>
</organism>
<gene>
    <name evidence="7" type="ORF">PRVXT_000449</name>
</gene>
<name>A0AAU7VN72_9FIRM</name>
<dbReference type="PROSITE" id="PS51350">
    <property type="entry name" value="PTS_HPR_DOM"/>
    <property type="match status" value="1"/>
</dbReference>
<evidence type="ECO:0000256" key="5">
    <source>
        <dbReference type="ARBA" id="ARBA00022683"/>
    </source>
</evidence>
<dbReference type="EMBL" id="CP158367">
    <property type="protein sequence ID" value="XBX75331.1"/>
    <property type="molecule type" value="Genomic_DNA"/>
</dbReference>
<evidence type="ECO:0000256" key="3">
    <source>
        <dbReference type="ARBA" id="ARBA00020422"/>
    </source>
</evidence>
<dbReference type="InterPro" id="IPR050399">
    <property type="entry name" value="HPr"/>
</dbReference>
<keyword evidence="5" id="KW-0598">Phosphotransferase system</keyword>
<dbReference type="Pfam" id="PF00381">
    <property type="entry name" value="PTS-HPr"/>
    <property type="match status" value="1"/>
</dbReference>
<reference evidence="7" key="1">
    <citation type="journal article" date="2013" name="Extremophiles">
        <title>Proteinivorax tanatarense gen. nov., sp. nov., an anaerobic, haloalkaliphilic, proteolytic bacterium isolated from a decaying algal bloom, and proposal of Proteinivoraceae fam. nov.</title>
        <authorList>
            <person name="Kevbrin V."/>
            <person name="Boltyanskaya Y."/>
            <person name="Zhilina T."/>
            <person name="Kolganova T."/>
            <person name="Lavrentjeva E."/>
            <person name="Kuznetsov B."/>
        </authorList>
    </citation>
    <scope>NUCLEOTIDE SEQUENCE</scope>
    <source>
        <strain evidence="7">Z-910T</strain>
    </source>
</reference>
<sequence length="87" mass="9276">MEKQTVRVRIKTGLHARPATVLVSAAKRYVSELTLQKGQSSANSKSIISVLGLCVKGGEVLDIIAEGQDEVKAVQAVKTLLEDESIA</sequence>
<dbReference type="InterPro" id="IPR035895">
    <property type="entry name" value="HPr-like_sf"/>
</dbReference>
<dbReference type="InterPro" id="IPR001020">
    <property type="entry name" value="PTS_HPr_His_P_site"/>
</dbReference>
<dbReference type="InterPro" id="IPR000032">
    <property type="entry name" value="HPr-like"/>
</dbReference>
<dbReference type="GO" id="GO:0005737">
    <property type="term" value="C:cytoplasm"/>
    <property type="evidence" value="ECO:0007669"/>
    <property type="project" value="UniProtKB-SubCell"/>
</dbReference>
<dbReference type="CDD" id="cd00367">
    <property type="entry name" value="PTS-HPr_like"/>
    <property type="match status" value="1"/>
</dbReference>
<proteinExistence type="predicted"/>
<accession>A0AAU7VN72</accession>
<dbReference type="SUPFAM" id="SSF55594">
    <property type="entry name" value="HPr-like"/>
    <property type="match status" value="1"/>
</dbReference>
<keyword evidence="4" id="KW-0963">Cytoplasm</keyword>
<dbReference type="RefSeq" id="WP_350344076.1">
    <property type="nucleotide sequence ID" value="NZ_CP158367.1"/>
</dbReference>
<comment type="subcellular location">
    <subcellularLocation>
        <location evidence="2">Cytoplasm</location>
    </subcellularLocation>
</comment>
<protein>
    <recommendedName>
        <fullName evidence="3">Phosphocarrier protein HPr</fullName>
    </recommendedName>
</protein>
<evidence type="ECO:0000256" key="2">
    <source>
        <dbReference type="ARBA" id="ARBA00004496"/>
    </source>
</evidence>
<reference evidence="7" key="2">
    <citation type="submission" date="2024-06" db="EMBL/GenBank/DDBJ databases">
        <authorList>
            <person name="Petrova K.O."/>
            <person name="Toshchakov S.V."/>
            <person name="Boltjanskaja Y.V."/>
            <person name="Kevbrin V."/>
        </authorList>
    </citation>
    <scope>NUCLEOTIDE SEQUENCE</scope>
    <source>
        <strain evidence="7">Z-910T</strain>
    </source>
</reference>
<dbReference type="PROSITE" id="PS00369">
    <property type="entry name" value="PTS_HPR_HIS"/>
    <property type="match status" value="1"/>
</dbReference>